<dbReference type="PANTHER" id="PTHR43808">
    <property type="entry name" value="ACETYLORNITHINE DEACETYLASE"/>
    <property type="match status" value="1"/>
</dbReference>
<dbReference type="InterPro" id="IPR001261">
    <property type="entry name" value="ArgE/DapE_CS"/>
</dbReference>
<evidence type="ECO:0000259" key="7">
    <source>
        <dbReference type="Pfam" id="PF07687"/>
    </source>
</evidence>
<dbReference type="Gene3D" id="3.30.70.360">
    <property type="match status" value="1"/>
</dbReference>
<dbReference type="Gene3D" id="3.40.630.10">
    <property type="entry name" value="Zn peptidases"/>
    <property type="match status" value="1"/>
</dbReference>
<dbReference type="SUPFAM" id="SSF53187">
    <property type="entry name" value="Zn-dependent exopeptidases"/>
    <property type="match status" value="1"/>
</dbReference>
<dbReference type="GO" id="GO:0046872">
    <property type="term" value="F:metal ion binding"/>
    <property type="evidence" value="ECO:0007669"/>
    <property type="project" value="UniProtKB-KW"/>
</dbReference>
<evidence type="ECO:0000256" key="2">
    <source>
        <dbReference type="ARBA" id="ARBA00022723"/>
    </source>
</evidence>
<protein>
    <submittedName>
        <fullName evidence="8">Glutamate carboxypeptidase</fullName>
    </submittedName>
</protein>
<comment type="cofactor">
    <cofactor evidence="1">
        <name>Zn(2+)</name>
        <dbReference type="ChEBI" id="CHEBI:29105"/>
    </cofactor>
</comment>
<evidence type="ECO:0000256" key="4">
    <source>
        <dbReference type="ARBA" id="ARBA00022833"/>
    </source>
</evidence>
<dbReference type="PANTHER" id="PTHR43808:SF32">
    <property type="entry name" value="ARGE_DAPE-RELATED DEACYLASE"/>
    <property type="match status" value="1"/>
</dbReference>
<name>A0A395JL34_9GAMM</name>
<proteinExistence type="predicted"/>
<keyword evidence="9" id="KW-1185">Reference proteome</keyword>
<dbReference type="InterPro" id="IPR002933">
    <property type="entry name" value="Peptidase_M20"/>
</dbReference>
<dbReference type="Proteomes" id="UP000253083">
    <property type="component" value="Unassembled WGS sequence"/>
</dbReference>
<keyword evidence="8" id="KW-0121">Carboxypeptidase</keyword>
<keyword evidence="6" id="KW-1133">Transmembrane helix</keyword>
<dbReference type="AlphaFoldDB" id="A0A395JL34"/>
<accession>A0A395JL34</accession>
<dbReference type="PROSITE" id="PS00758">
    <property type="entry name" value="ARGE_DAPE_CPG2_1"/>
    <property type="match status" value="1"/>
</dbReference>
<keyword evidence="4" id="KW-0862">Zinc</keyword>
<evidence type="ECO:0000256" key="1">
    <source>
        <dbReference type="ARBA" id="ARBA00001947"/>
    </source>
</evidence>
<evidence type="ECO:0000313" key="8">
    <source>
        <dbReference type="EMBL" id="RBP51299.1"/>
    </source>
</evidence>
<dbReference type="Pfam" id="PF07687">
    <property type="entry name" value="M20_dimer"/>
    <property type="match status" value="1"/>
</dbReference>
<evidence type="ECO:0000256" key="3">
    <source>
        <dbReference type="ARBA" id="ARBA00022801"/>
    </source>
</evidence>
<dbReference type="InterPro" id="IPR036264">
    <property type="entry name" value="Bact_exopeptidase_dim_dom"/>
</dbReference>
<gene>
    <name evidence="8" type="ORF">DFR28_102718</name>
</gene>
<dbReference type="Pfam" id="PF01546">
    <property type="entry name" value="Peptidase_M20"/>
    <property type="match status" value="1"/>
</dbReference>
<dbReference type="EMBL" id="QNRT01000002">
    <property type="protein sequence ID" value="RBP51299.1"/>
    <property type="molecule type" value="Genomic_DNA"/>
</dbReference>
<dbReference type="SUPFAM" id="SSF55031">
    <property type="entry name" value="Bacterial exopeptidase dimerisation domain"/>
    <property type="match status" value="1"/>
</dbReference>
<dbReference type="GO" id="GO:0004180">
    <property type="term" value="F:carboxypeptidase activity"/>
    <property type="evidence" value="ECO:0007669"/>
    <property type="project" value="UniProtKB-KW"/>
</dbReference>
<feature type="transmembrane region" description="Helical" evidence="6">
    <location>
        <begin position="26"/>
        <end position="48"/>
    </location>
</feature>
<evidence type="ECO:0000256" key="6">
    <source>
        <dbReference type="SAM" id="Phobius"/>
    </source>
</evidence>
<reference evidence="8 9" key="1">
    <citation type="submission" date="2018-06" db="EMBL/GenBank/DDBJ databases">
        <title>Genomic Encyclopedia of Type Strains, Phase IV (KMG-IV): sequencing the most valuable type-strain genomes for metagenomic binning, comparative biology and taxonomic classification.</title>
        <authorList>
            <person name="Goeker M."/>
        </authorList>
    </citation>
    <scope>NUCLEOTIDE SEQUENCE [LARGE SCALE GENOMIC DNA]</scope>
    <source>
        <strain evidence="8 9">DSM 24032</strain>
    </source>
</reference>
<keyword evidence="3" id="KW-0378">Hydrolase</keyword>
<feature type="domain" description="Peptidase M20 dimerisation" evidence="7">
    <location>
        <begin position="242"/>
        <end position="360"/>
    </location>
</feature>
<keyword evidence="5" id="KW-0170">Cobalt</keyword>
<evidence type="ECO:0000313" key="9">
    <source>
        <dbReference type="Proteomes" id="UP000253083"/>
    </source>
</evidence>
<keyword evidence="8" id="KW-0645">Protease</keyword>
<keyword evidence="2" id="KW-0479">Metal-binding</keyword>
<dbReference type="InterPro" id="IPR011650">
    <property type="entry name" value="Peptidase_M20_dimer"/>
</dbReference>
<keyword evidence="6" id="KW-0472">Membrane</keyword>
<sequence>MVDINPQVQYLTVTDDHHQTVTMTQFFTGLTLYFCLTLLAIGGESALIPDKDSTKQKLVTFIDQNLTVATARLEQAVNINSGTLNLAGVKQVGQFYQSQFNAIGFQTHWVDGQSFGRAGHLVAEHLSKHTNAPKILLIGHLDTVFAPADAFQQYRPIDERYVAGPGITDMKGGNSIILLALGALQASGTLDQLSIKVVLTGDEERSGEPLSKSKAALIDAAKWADIALGFEDGDSDIKTAVIARRGSVSWELNVSGKPAHSSQIFQPEVGAGAIFETARILNEFREGLSDYGELTFNPGLMLGGTEVEYDEQSASGRAFGKSNVIAQTTKVTGGLRALTPDELAHAKQVMQNIVQQNLPHTSATLVIDDGYPPMAPTAGNRNLLALYSAASESLGFGPVIAVNPRNAGAADISFTAEYVTMSLDGLGLMGSGGHTKYEIADMQSFGTNAKKAAVLLYYLSQHKTDPTEL</sequence>
<keyword evidence="6" id="KW-0812">Transmembrane</keyword>
<evidence type="ECO:0000256" key="5">
    <source>
        <dbReference type="ARBA" id="ARBA00023285"/>
    </source>
</evidence>
<comment type="caution">
    <text evidence="8">The sequence shown here is derived from an EMBL/GenBank/DDBJ whole genome shotgun (WGS) entry which is preliminary data.</text>
</comment>
<dbReference type="InParanoid" id="A0A395JL34"/>
<dbReference type="InterPro" id="IPR050072">
    <property type="entry name" value="Peptidase_M20A"/>
</dbReference>
<organism evidence="8 9">
    <name type="scientific">Arenicella xantha</name>
    <dbReference type="NCBI Taxonomy" id="644221"/>
    <lineage>
        <taxon>Bacteria</taxon>
        <taxon>Pseudomonadati</taxon>
        <taxon>Pseudomonadota</taxon>
        <taxon>Gammaproteobacteria</taxon>
        <taxon>Arenicellales</taxon>
        <taxon>Arenicellaceae</taxon>
        <taxon>Arenicella</taxon>
    </lineage>
</organism>